<dbReference type="InterPro" id="IPR058637">
    <property type="entry name" value="YknX-like_C"/>
</dbReference>
<dbReference type="GO" id="GO:1990281">
    <property type="term" value="C:efflux pump complex"/>
    <property type="evidence" value="ECO:0007669"/>
    <property type="project" value="TreeGrafter"/>
</dbReference>
<keyword evidence="2" id="KW-0175">Coiled coil</keyword>
<comment type="similarity">
    <text evidence="1">Belongs to the membrane fusion protein (MFP) (TC 8.A.1) family.</text>
</comment>
<name>A0A7V8FN12_9BURK</name>
<feature type="domain" description="YknX-like C-terminal permuted SH3-like" evidence="4">
    <location>
        <begin position="291"/>
        <end position="360"/>
    </location>
</feature>
<organism evidence="5 6">
    <name type="scientific">Paracidovorax wautersii</name>
    <dbReference type="NCBI Taxonomy" id="1177982"/>
    <lineage>
        <taxon>Bacteria</taxon>
        <taxon>Pseudomonadati</taxon>
        <taxon>Pseudomonadota</taxon>
        <taxon>Betaproteobacteria</taxon>
        <taxon>Burkholderiales</taxon>
        <taxon>Comamonadaceae</taxon>
        <taxon>Paracidovorax</taxon>
    </lineage>
</organism>
<dbReference type="PROSITE" id="PS51257">
    <property type="entry name" value="PROKAR_LIPOPROTEIN"/>
    <property type="match status" value="1"/>
</dbReference>
<dbReference type="NCBIfam" id="TIGR01730">
    <property type="entry name" value="RND_mfp"/>
    <property type="match status" value="1"/>
</dbReference>
<evidence type="ECO:0000256" key="2">
    <source>
        <dbReference type="SAM" id="Coils"/>
    </source>
</evidence>
<dbReference type="Gene3D" id="1.10.287.470">
    <property type="entry name" value="Helix hairpin bin"/>
    <property type="match status" value="1"/>
</dbReference>
<evidence type="ECO:0000256" key="1">
    <source>
        <dbReference type="ARBA" id="ARBA00009477"/>
    </source>
</evidence>
<dbReference type="Gene3D" id="2.40.50.100">
    <property type="match status" value="1"/>
</dbReference>
<dbReference type="SUPFAM" id="SSF111369">
    <property type="entry name" value="HlyD-like secretion proteins"/>
    <property type="match status" value="1"/>
</dbReference>
<evidence type="ECO:0000313" key="5">
    <source>
        <dbReference type="EMBL" id="KAF1020567.1"/>
    </source>
</evidence>
<gene>
    <name evidence="5" type="primary">mdtA_2</name>
    <name evidence="5" type="ORF">GAK30_02390</name>
</gene>
<feature type="signal peptide" evidence="3">
    <location>
        <begin position="1"/>
        <end position="20"/>
    </location>
</feature>
<keyword evidence="3" id="KW-0732">Signal</keyword>
<feature type="chain" id="PRO_5030735330" evidence="3">
    <location>
        <begin position="21"/>
        <end position="370"/>
    </location>
</feature>
<protein>
    <submittedName>
        <fullName evidence="5">Multidrug resistance protein MdtA</fullName>
    </submittedName>
</protein>
<comment type="caution">
    <text evidence="5">The sequence shown here is derived from an EMBL/GenBank/DDBJ whole genome shotgun (WGS) entry which is preliminary data.</text>
</comment>
<dbReference type="EMBL" id="WNDQ01000033">
    <property type="protein sequence ID" value="KAF1020567.1"/>
    <property type="molecule type" value="Genomic_DNA"/>
</dbReference>
<evidence type="ECO:0000313" key="6">
    <source>
        <dbReference type="Proteomes" id="UP000461670"/>
    </source>
</evidence>
<sequence>MKPEHPFVALALAATLFGLAACRGGSSDGASQEQQAQASVLTVETVQPQSRNWPERIQANGPIEAWQEIIVSPETGGLRIAELAVDVGAQVQRGQLLARLSDDSVRAELRQRQASVAQARASLEQARANQRRAQAAAHSGALSEQQIDDYRINQATAQASLDAAIAELDSTQLKLTQTRITAVDDAVVAAKSGVLGNVVATGAELYRLIRQGKLEWKPELDARQLASVRVGQRVSLTLPDGRSADGTVRLVGPAVNASTGRATVYVSLQPGTSARTGMFASGSIALGERPALTLPQKAIVLRDGRAYAWVLDAQDRAFSRVVSTGLRVDGRIEVASGLSPEDRVVADGGAFLSEGAKVTVKAATSQETPR</sequence>
<evidence type="ECO:0000259" key="4">
    <source>
        <dbReference type="Pfam" id="PF25989"/>
    </source>
</evidence>
<dbReference type="PANTHER" id="PTHR30469">
    <property type="entry name" value="MULTIDRUG RESISTANCE PROTEIN MDTA"/>
    <property type="match status" value="1"/>
</dbReference>
<dbReference type="GO" id="GO:0015562">
    <property type="term" value="F:efflux transmembrane transporter activity"/>
    <property type="evidence" value="ECO:0007669"/>
    <property type="project" value="TreeGrafter"/>
</dbReference>
<reference evidence="6" key="1">
    <citation type="journal article" date="2020" name="MBio">
        <title>Horizontal gene transfer to a defensive symbiont with a reduced genome amongst a multipartite beetle microbiome.</title>
        <authorList>
            <person name="Waterworth S.C."/>
            <person name="Florez L.V."/>
            <person name="Rees E.R."/>
            <person name="Hertweck C."/>
            <person name="Kaltenpoth M."/>
            <person name="Kwan J.C."/>
        </authorList>
    </citation>
    <scope>NUCLEOTIDE SEQUENCE [LARGE SCALE GENOMIC DNA]</scope>
</reference>
<proteinExistence type="inferred from homology"/>
<dbReference type="Pfam" id="PF25989">
    <property type="entry name" value="YknX_C"/>
    <property type="match status" value="1"/>
</dbReference>
<feature type="coiled-coil region" evidence="2">
    <location>
        <begin position="109"/>
        <end position="136"/>
    </location>
</feature>
<dbReference type="Gene3D" id="2.40.420.20">
    <property type="match status" value="1"/>
</dbReference>
<dbReference type="AlphaFoldDB" id="A0A7V8FN12"/>
<dbReference type="InterPro" id="IPR006143">
    <property type="entry name" value="RND_pump_MFP"/>
</dbReference>
<dbReference type="Gene3D" id="2.40.30.170">
    <property type="match status" value="1"/>
</dbReference>
<dbReference type="Proteomes" id="UP000461670">
    <property type="component" value="Unassembled WGS sequence"/>
</dbReference>
<accession>A0A7V8FN12</accession>
<evidence type="ECO:0000256" key="3">
    <source>
        <dbReference type="SAM" id="SignalP"/>
    </source>
</evidence>
<dbReference type="PANTHER" id="PTHR30469:SF15">
    <property type="entry name" value="HLYD FAMILY OF SECRETION PROTEINS"/>
    <property type="match status" value="1"/>
</dbReference>